<dbReference type="InterPro" id="IPR027417">
    <property type="entry name" value="P-loop_NTPase"/>
</dbReference>
<proteinExistence type="predicted"/>
<evidence type="ECO:0000313" key="1">
    <source>
        <dbReference type="EMBL" id="VAW71561.1"/>
    </source>
</evidence>
<dbReference type="Gene3D" id="3.40.50.300">
    <property type="entry name" value="P-loop containing nucleotide triphosphate hydrolases"/>
    <property type="match status" value="1"/>
</dbReference>
<organism evidence="1">
    <name type="scientific">hydrothermal vent metagenome</name>
    <dbReference type="NCBI Taxonomy" id="652676"/>
    <lineage>
        <taxon>unclassified sequences</taxon>
        <taxon>metagenomes</taxon>
        <taxon>ecological metagenomes</taxon>
    </lineage>
</organism>
<dbReference type="SUPFAM" id="SSF52540">
    <property type="entry name" value="P-loop containing nucleoside triphosphate hydrolases"/>
    <property type="match status" value="1"/>
</dbReference>
<accession>A0A3B0XVL6</accession>
<dbReference type="PANTHER" id="PTHR36451">
    <property type="entry name" value="PAPS-DEPENDENT SULFOTRANSFERASE STF3"/>
    <property type="match status" value="1"/>
</dbReference>
<dbReference type="InterPro" id="IPR052736">
    <property type="entry name" value="Stf3_sulfotransferase"/>
</dbReference>
<dbReference type="Pfam" id="PF13469">
    <property type="entry name" value="Sulfotransfer_3"/>
    <property type="match status" value="1"/>
</dbReference>
<name>A0A3B0XVL6_9ZZZZ</name>
<evidence type="ECO:0008006" key="2">
    <source>
        <dbReference type="Google" id="ProtNLM"/>
    </source>
</evidence>
<dbReference type="AlphaFoldDB" id="A0A3B0XVL6"/>
<sequence length="316" mass="36498">MLKKIKNKLVQGTESICMAGLVPIEKILLERLKNPTSPVVFIIGAPRSGTSLLYELLVRRYNFSYISNLAQKFNETPVAATKLGIKFIKKWHPQSNNSYNSNYGNINGWGAPSEGGMIWNRWFPESHYLDETSIENFNSKLVQKTIYGLAAAMNGPFINKNVMHSVHIRLLNLLFPDCLFIHITRDIQSNVRSILRAHAKFSIHKNEWFSVKPREYEKYKNEDIILRSVIQVHYIHQNIHEDAELVGENRFYTVTYEDVCQNSETAIDAINVYLNKNGVEVRKRDTALPKLSLSSTNKFDARTEQKIQYYLQNINQ</sequence>
<dbReference type="EMBL" id="UOFL01000023">
    <property type="protein sequence ID" value="VAW71561.1"/>
    <property type="molecule type" value="Genomic_DNA"/>
</dbReference>
<protein>
    <recommendedName>
        <fullName evidence="2">Sulfotransferase</fullName>
    </recommendedName>
</protein>
<reference evidence="1" key="1">
    <citation type="submission" date="2018-06" db="EMBL/GenBank/DDBJ databases">
        <authorList>
            <person name="Zhirakovskaya E."/>
        </authorList>
    </citation>
    <scope>NUCLEOTIDE SEQUENCE</scope>
</reference>
<dbReference type="PANTHER" id="PTHR36451:SF1">
    <property type="entry name" value="OMEGA-HYDROXY-BETA-DIHYDROMENAQUINONE-9 SULFOTRANSFERASE STF3"/>
    <property type="match status" value="1"/>
</dbReference>
<gene>
    <name evidence="1" type="ORF">MNBD_GAMMA12-3571</name>
</gene>